<dbReference type="AlphaFoldDB" id="A0A0F5JGN0"/>
<keyword evidence="5" id="KW-1185">Reference proteome</keyword>
<sequence length="679" mass="77811">MLTFWVARASSVDVPNIFIKNFTVDDYKASCQNWGLSVASDGVLYVANNMGLLTFDGNTWKHYETPDKEAINGVTFLNDTIYTISEGSFGGWTRDNLGVMRYHKLNKIPAEVKFKEPPASIPFVLPDEILHAQPSVFMTIDDMYFIGTQNRGLYITSPDGTILRHLSTQDQSLPDNIVRAICIQDAQQIWVAFDNGLSQISFEPSLVRLGKRSEIGKLKNAFLRNDTLYIQTNTGYFKRTLKGGDSFQPLDISKELFYFPPQTIAYDTLQVNSIFNNPEALGNFADADQVYPIGNDLYWLCVKNEAGLFHNENGNGTLKCRLLLDNYNMNMVSRDRRMFPLSDSLHLISAMQGVLLVNIRDLIGSGLGAGTPLQISEIEYVDKHGEHNLPVNSEKITLPHNFQELSVYVGSTIFTPNHLISYMIEGVSSDWSPWQKDGEISFLQLPEGKYTLKIRKYVVRGPYMEIAIPITVRPPWYNTIWAWLAYIILTGIIAKFVLGYHLRNLRKEELARQEAERQAEKQKIQQMKSDMLEAELQNKNNELSLQTSALLKRNQAIQALLDELERQKETLGDRYPNKLYIRMKNLIEESLNDQADWLLFESHFNSAHQNFIERLRQQYSDITTGDLRICCLLRMNLSTKEIASLLNVSVRAIELRRYRLRKRLSLDGDTNLIDFLMNY</sequence>
<dbReference type="InterPro" id="IPR000792">
    <property type="entry name" value="Tscrpt_reg_LuxR_C"/>
</dbReference>
<accession>A0A0F5JGN0</accession>
<evidence type="ECO:0000313" key="4">
    <source>
        <dbReference type="EMBL" id="KKB56695.1"/>
    </source>
</evidence>
<dbReference type="InterPro" id="IPR015943">
    <property type="entry name" value="WD40/YVTN_repeat-like_dom_sf"/>
</dbReference>
<dbReference type="InterPro" id="IPR016032">
    <property type="entry name" value="Sig_transdc_resp-reg_C-effctor"/>
</dbReference>
<proteinExistence type="predicted"/>
<keyword evidence="2" id="KW-0472">Membrane</keyword>
<dbReference type="HOGENOM" id="CLU_013623_0_0_10"/>
<evidence type="ECO:0000256" key="2">
    <source>
        <dbReference type="SAM" id="Phobius"/>
    </source>
</evidence>
<reference evidence="4 5" key="1">
    <citation type="submission" date="2013-04" db="EMBL/GenBank/DDBJ databases">
        <title>The Genome Sequence of Parabacteroides gordonii DSM 23371.</title>
        <authorList>
            <consortium name="The Broad Institute Genomics Platform"/>
            <person name="Earl A."/>
            <person name="Ward D."/>
            <person name="Feldgarden M."/>
            <person name="Gevers D."/>
            <person name="Martens E."/>
            <person name="Sakamoto M."/>
            <person name="Benno Y."/>
            <person name="Suzuki N."/>
            <person name="Matsunaga N."/>
            <person name="Koshihara K."/>
            <person name="Seki M."/>
            <person name="Komiya H."/>
            <person name="Walker B."/>
            <person name="Young S."/>
            <person name="Zeng Q."/>
            <person name="Gargeya S."/>
            <person name="Fitzgerald M."/>
            <person name="Haas B."/>
            <person name="Abouelleil A."/>
            <person name="Allen A.W."/>
            <person name="Alvarado L."/>
            <person name="Arachchi H.M."/>
            <person name="Berlin A.M."/>
            <person name="Chapman S.B."/>
            <person name="Gainer-Dewar J."/>
            <person name="Goldberg J."/>
            <person name="Griggs A."/>
            <person name="Gujja S."/>
            <person name="Hansen M."/>
            <person name="Howarth C."/>
            <person name="Imamovic A."/>
            <person name="Ireland A."/>
            <person name="Larimer J."/>
            <person name="McCowan C."/>
            <person name="Murphy C."/>
            <person name="Pearson M."/>
            <person name="Poon T.W."/>
            <person name="Priest M."/>
            <person name="Roberts A."/>
            <person name="Saif S."/>
            <person name="Shea T."/>
            <person name="Sisk P."/>
            <person name="Sykes S."/>
            <person name="Wortman J."/>
            <person name="Nusbaum C."/>
            <person name="Birren B."/>
        </authorList>
    </citation>
    <scope>NUCLEOTIDE SEQUENCE [LARGE SCALE GENOMIC DNA]</scope>
    <source>
        <strain evidence="4 5">MS-1</strain>
    </source>
</reference>
<gene>
    <name evidence="4" type="ORF">HMPREF1536_02331</name>
</gene>
<keyword evidence="1" id="KW-0175">Coiled coil</keyword>
<evidence type="ECO:0000259" key="3">
    <source>
        <dbReference type="SMART" id="SM00421"/>
    </source>
</evidence>
<dbReference type="InterPro" id="IPR013783">
    <property type="entry name" value="Ig-like_fold"/>
</dbReference>
<name>A0A0F5JGN0_9BACT</name>
<keyword evidence="2" id="KW-0812">Transmembrane</keyword>
<keyword evidence="2" id="KW-1133">Transmembrane helix</keyword>
<organism evidence="4 5">
    <name type="scientific">Parabacteroides gordonii MS-1 = DSM 23371</name>
    <dbReference type="NCBI Taxonomy" id="1203610"/>
    <lineage>
        <taxon>Bacteria</taxon>
        <taxon>Pseudomonadati</taxon>
        <taxon>Bacteroidota</taxon>
        <taxon>Bacteroidia</taxon>
        <taxon>Bacteroidales</taxon>
        <taxon>Tannerellaceae</taxon>
        <taxon>Parabacteroides</taxon>
    </lineage>
</organism>
<dbReference type="SUPFAM" id="SSF46894">
    <property type="entry name" value="C-terminal effector domain of the bipartite response regulators"/>
    <property type="match status" value="1"/>
</dbReference>
<dbReference type="Gene3D" id="1.10.10.10">
    <property type="entry name" value="Winged helix-like DNA-binding domain superfamily/Winged helix DNA-binding domain"/>
    <property type="match status" value="1"/>
</dbReference>
<feature type="domain" description="HTH luxR-type" evidence="3">
    <location>
        <begin position="619"/>
        <end position="676"/>
    </location>
</feature>
<feature type="coiled-coil region" evidence="1">
    <location>
        <begin position="503"/>
        <end position="574"/>
    </location>
</feature>
<comment type="caution">
    <text evidence="4">The sequence shown here is derived from an EMBL/GenBank/DDBJ whole genome shotgun (WGS) entry which is preliminary data.</text>
</comment>
<evidence type="ECO:0000313" key="5">
    <source>
        <dbReference type="Proteomes" id="UP000033035"/>
    </source>
</evidence>
<dbReference type="Gene3D" id="2.60.40.10">
    <property type="entry name" value="Immunoglobulins"/>
    <property type="match status" value="1"/>
</dbReference>
<protein>
    <recommendedName>
        <fullName evidence="3">HTH luxR-type domain-containing protein</fullName>
    </recommendedName>
</protein>
<dbReference type="GO" id="GO:0006355">
    <property type="term" value="P:regulation of DNA-templated transcription"/>
    <property type="evidence" value="ECO:0007669"/>
    <property type="project" value="InterPro"/>
</dbReference>
<evidence type="ECO:0000256" key="1">
    <source>
        <dbReference type="SAM" id="Coils"/>
    </source>
</evidence>
<dbReference type="Proteomes" id="UP000033035">
    <property type="component" value="Unassembled WGS sequence"/>
</dbReference>
<dbReference type="Gene3D" id="2.130.10.10">
    <property type="entry name" value="YVTN repeat-like/Quinoprotein amine dehydrogenase"/>
    <property type="match status" value="1"/>
</dbReference>
<dbReference type="GO" id="GO:0003677">
    <property type="term" value="F:DNA binding"/>
    <property type="evidence" value="ECO:0007669"/>
    <property type="project" value="InterPro"/>
</dbReference>
<feature type="transmembrane region" description="Helical" evidence="2">
    <location>
        <begin position="480"/>
        <end position="502"/>
    </location>
</feature>
<dbReference type="STRING" id="1203610.HMPREF1536_02331"/>
<dbReference type="InterPro" id="IPR036388">
    <property type="entry name" value="WH-like_DNA-bd_sf"/>
</dbReference>
<dbReference type="SUPFAM" id="SSF63829">
    <property type="entry name" value="Calcium-dependent phosphotriesterase"/>
    <property type="match status" value="1"/>
</dbReference>
<dbReference type="EMBL" id="AQHW01000014">
    <property type="protein sequence ID" value="KKB56695.1"/>
    <property type="molecule type" value="Genomic_DNA"/>
</dbReference>
<dbReference type="PATRIC" id="fig|1203610.3.peg.2393"/>
<dbReference type="SMART" id="SM00421">
    <property type="entry name" value="HTH_LUXR"/>
    <property type="match status" value="1"/>
</dbReference>